<dbReference type="EMBL" id="HG001883">
    <property type="protein sequence ID" value="CDF37916.1"/>
    <property type="molecule type" value="Genomic_DNA"/>
</dbReference>
<dbReference type="KEGG" id="ccp:CHC_T00000047001"/>
<accession>R7QKA9</accession>
<gene>
    <name evidence="2" type="ORF">CHC_T00000047001</name>
</gene>
<dbReference type="Proteomes" id="UP000012073">
    <property type="component" value="Unassembled WGS sequence"/>
</dbReference>
<sequence length="134" mass="14945">MVLRISDKESEEANFASSHSKSVTYSMMSTPSTVGIAEEDTVRSRYCLRTRSTVDSRFFSSRVMASATEMRESRVPTRNSGSWRRWALQSPNLASRESLMEAKEDRPPSFGAETTHHLDVMICQGVGGMESTSP</sequence>
<organism evidence="2 3">
    <name type="scientific">Chondrus crispus</name>
    <name type="common">Carrageen Irish moss</name>
    <name type="synonym">Polymorpha crispa</name>
    <dbReference type="NCBI Taxonomy" id="2769"/>
    <lineage>
        <taxon>Eukaryota</taxon>
        <taxon>Rhodophyta</taxon>
        <taxon>Florideophyceae</taxon>
        <taxon>Rhodymeniophycidae</taxon>
        <taxon>Gigartinales</taxon>
        <taxon>Gigartinaceae</taxon>
        <taxon>Chondrus</taxon>
    </lineage>
</organism>
<dbReference type="AlphaFoldDB" id="R7QKA9"/>
<dbReference type="Gramene" id="CDF37916">
    <property type="protein sequence ID" value="CDF37916"/>
    <property type="gene ID" value="CHC_T00000047001"/>
</dbReference>
<keyword evidence="3" id="KW-1185">Reference proteome</keyword>
<reference evidence="3" key="1">
    <citation type="journal article" date="2013" name="Proc. Natl. Acad. Sci. U.S.A.">
        <title>Genome structure and metabolic features in the red seaweed Chondrus crispus shed light on evolution of the Archaeplastida.</title>
        <authorList>
            <person name="Collen J."/>
            <person name="Porcel B."/>
            <person name="Carre W."/>
            <person name="Ball S.G."/>
            <person name="Chaparro C."/>
            <person name="Tonon T."/>
            <person name="Barbeyron T."/>
            <person name="Michel G."/>
            <person name="Noel B."/>
            <person name="Valentin K."/>
            <person name="Elias M."/>
            <person name="Artiguenave F."/>
            <person name="Arun A."/>
            <person name="Aury J.M."/>
            <person name="Barbosa-Neto J.F."/>
            <person name="Bothwell J.H."/>
            <person name="Bouget F.Y."/>
            <person name="Brillet L."/>
            <person name="Cabello-Hurtado F."/>
            <person name="Capella-Gutierrez S."/>
            <person name="Charrier B."/>
            <person name="Cladiere L."/>
            <person name="Cock J.M."/>
            <person name="Coelho S.M."/>
            <person name="Colleoni C."/>
            <person name="Czjzek M."/>
            <person name="Da Silva C."/>
            <person name="Delage L."/>
            <person name="Denoeud F."/>
            <person name="Deschamps P."/>
            <person name="Dittami S.M."/>
            <person name="Gabaldon T."/>
            <person name="Gachon C.M."/>
            <person name="Groisillier A."/>
            <person name="Herve C."/>
            <person name="Jabbari K."/>
            <person name="Katinka M."/>
            <person name="Kloareg B."/>
            <person name="Kowalczyk N."/>
            <person name="Labadie K."/>
            <person name="Leblanc C."/>
            <person name="Lopez P.J."/>
            <person name="McLachlan D.H."/>
            <person name="Meslet-Cladiere L."/>
            <person name="Moustafa A."/>
            <person name="Nehr Z."/>
            <person name="Nyvall Collen P."/>
            <person name="Panaud O."/>
            <person name="Partensky F."/>
            <person name="Poulain J."/>
            <person name="Rensing S.A."/>
            <person name="Rousvoal S."/>
            <person name="Samson G."/>
            <person name="Symeonidi A."/>
            <person name="Weissenbach J."/>
            <person name="Zambounis A."/>
            <person name="Wincker P."/>
            <person name="Boyen C."/>
        </authorList>
    </citation>
    <scope>NUCLEOTIDE SEQUENCE [LARGE SCALE GENOMIC DNA]</scope>
    <source>
        <strain evidence="3">cv. Stackhouse</strain>
    </source>
</reference>
<evidence type="ECO:0000313" key="3">
    <source>
        <dbReference type="Proteomes" id="UP000012073"/>
    </source>
</evidence>
<evidence type="ECO:0000256" key="1">
    <source>
        <dbReference type="SAM" id="MobiDB-lite"/>
    </source>
</evidence>
<evidence type="ECO:0000313" key="2">
    <source>
        <dbReference type="EMBL" id="CDF37916.1"/>
    </source>
</evidence>
<dbReference type="GeneID" id="17325499"/>
<dbReference type="RefSeq" id="XP_005717788.1">
    <property type="nucleotide sequence ID" value="XM_005717731.1"/>
</dbReference>
<protein>
    <submittedName>
        <fullName evidence="2">Uncharacterized protein</fullName>
    </submittedName>
</protein>
<name>R7QKA9_CHOCR</name>
<feature type="region of interest" description="Disordered" evidence="1">
    <location>
        <begin position="1"/>
        <end position="20"/>
    </location>
</feature>
<proteinExistence type="predicted"/>